<feature type="transmembrane region" description="Helical" evidence="8">
    <location>
        <begin position="400"/>
        <end position="419"/>
    </location>
</feature>
<dbReference type="InterPro" id="IPR051050">
    <property type="entry name" value="Lipid_II_flippase_MurJ/MviN"/>
</dbReference>
<feature type="transmembrane region" description="Helical" evidence="8">
    <location>
        <begin position="425"/>
        <end position="445"/>
    </location>
</feature>
<dbReference type="GO" id="GO:0015648">
    <property type="term" value="F:lipid-linked peptidoglycan transporter activity"/>
    <property type="evidence" value="ECO:0007669"/>
    <property type="project" value="TreeGrafter"/>
</dbReference>
<keyword evidence="3 8" id="KW-0812">Transmembrane</keyword>
<evidence type="ECO:0000256" key="7">
    <source>
        <dbReference type="ARBA" id="ARBA00023136"/>
    </source>
</evidence>
<feature type="transmembrane region" description="Helical" evidence="8">
    <location>
        <begin position="287"/>
        <end position="308"/>
    </location>
</feature>
<dbReference type="Proteomes" id="UP000010471">
    <property type="component" value="Chromosome"/>
</dbReference>
<feature type="transmembrane region" description="Helical" evidence="8">
    <location>
        <begin position="111"/>
        <end position="131"/>
    </location>
</feature>
<feature type="transmembrane region" description="Helical" evidence="8">
    <location>
        <begin position="178"/>
        <end position="198"/>
    </location>
</feature>
<keyword evidence="4" id="KW-0133">Cell shape</keyword>
<proteinExistence type="predicted"/>
<accession>K9WM77</accession>
<gene>
    <name evidence="9" type="ORF">Mic7113_5262</name>
</gene>
<feature type="transmembrane region" description="Helical" evidence="8">
    <location>
        <begin position="26"/>
        <end position="46"/>
    </location>
</feature>
<feature type="transmembrane region" description="Helical" evidence="8">
    <location>
        <begin position="328"/>
        <end position="347"/>
    </location>
</feature>
<feature type="transmembrane region" description="Helical" evidence="8">
    <location>
        <begin position="66"/>
        <end position="91"/>
    </location>
</feature>
<dbReference type="OrthoDB" id="9804143at2"/>
<evidence type="ECO:0000256" key="2">
    <source>
        <dbReference type="ARBA" id="ARBA00022475"/>
    </source>
</evidence>
<comment type="subcellular location">
    <subcellularLocation>
        <location evidence="1">Cell membrane</location>
        <topology evidence="1">Multi-pass membrane protein</topology>
    </subcellularLocation>
</comment>
<evidence type="ECO:0000256" key="3">
    <source>
        <dbReference type="ARBA" id="ARBA00022692"/>
    </source>
</evidence>
<keyword evidence="10" id="KW-1185">Reference proteome</keyword>
<keyword evidence="5" id="KW-0573">Peptidoglycan synthesis</keyword>
<dbReference type="InterPro" id="IPR004268">
    <property type="entry name" value="MurJ"/>
</dbReference>
<evidence type="ECO:0000256" key="4">
    <source>
        <dbReference type="ARBA" id="ARBA00022960"/>
    </source>
</evidence>
<dbReference type="Pfam" id="PF03023">
    <property type="entry name" value="MurJ"/>
    <property type="match status" value="1"/>
</dbReference>
<evidence type="ECO:0000256" key="6">
    <source>
        <dbReference type="ARBA" id="ARBA00022989"/>
    </source>
</evidence>
<dbReference type="AlphaFoldDB" id="K9WM77"/>
<feature type="transmembrane region" description="Helical" evidence="8">
    <location>
        <begin position="204"/>
        <end position="226"/>
    </location>
</feature>
<evidence type="ECO:0000256" key="1">
    <source>
        <dbReference type="ARBA" id="ARBA00004651"/>
    </source>
</evidence>
<evidence type="ECO:0000313" key="10">
    <source>
        <dbReference type="Proteomes" id="UP000010471"/>
    </source>
</evidence>
<keyword evidence="7 8" id="KW-0472">Membrane</keyword>
<dbReference type="GO" id="GO:0009252">
    <property type="term" value="P:peptidoglycan biosynthetic process"/>
    <property type="evidence" value="ECO:0007669"/>
    <property type="project" value="UniProtKB-KW"/>
</dbReference>
<dbReference type="GO" id="GO:0008360">
    <property type="term" value="P:regulation of cell shape"/>
    <property type="evidence" value="ECO:0007669"/>
    <property type="project" value="UniProtKB-KW"/>
</dbReference>
<name>K9WM77_9CYAN</name>
<feature type="transmembrane region" description="Helical" evidence="8">
    <location>
        <begin position="247"/>
        <end position="267"/>
    </location>
</feature>
<feature type="transmembrane region" description="Helical" evidence="8">
    <location>
        <begin position="367"/>
        <end position="388"/>
    </location>
</feature>
<dbReference type="EMBL" id="CP003630">
    <property type="protein sequence ID" value="AFZ20911.1"/>
    <property type="molecule type" value="Genomic_DNA"/>
</dbReference>
<evidence type="ECO:0000256" key="8">
    <source>
        <dbReference type="SAM" id="Phobius"/>
    </source>
</evidence>
<dbReference type="PANTHER" id="PTHR47019">
    <property type="entry name" value="LIPID II FLIPPASE MURJ"/>
    <property type="match status" value="1"/>
</dbReference>
<sequence length="455" mass="49736">MHKRWGVAALLSAWNHLTTGSVNRKIFGAAVTVALFTGMVKVAYVLQELVVAWKFGTGDDPDAFLVAFMLPTFLVYVVAESFHLALVPTYIKLREQEGLKAAQRLVSSTMIWSLGILGFTALFMVITVPLYLPVIARGFSPAKLALTEHLLYILTPIVILKGVAVIGRALLNADEQFVFAAFSPVITPVLAVVFLLLGDKAWGIFPLAAGLIVGTALEVLLVAAALKKRGIGLHLKWYGFDPHMRQVASQYLPMVVGAFLMGSTTLVDQSMAAMLSPGSVAALNYGSKVVAFPLYLGATALGIAVVPYFSQMIAQADWVGVRHTLSRYLGLIFAITVPLTIILIIFSKPLVQVLFQRGLFTTQDTHSVAVIQGFYALQLPFYIAGILVVRLISSIQANQILMEAAFYNLLSNVILNYLFLHYIGVSGIALSTAIVYLLSFVYCWFRLKKQMPKLE</sequence>
<dbReference type="HOGENOM" id="CLU_006797_4_2_3"/>
<dbReference type="GO" id="GO:0005886">
    <property type="term" value="C:plasma membrane"/>
    <property type="evidence" value="ECO:0007669"/>
    <property type="project" value="UniProtKB-SubCell"/>
</dbReference>
<keyword evidence="2" id="KW-1003">Cell membrane</keyword>
<evidence type="ECO:0000256" key="5">
    <source>
        <dbReference type="ARBA" id="ARBA00022984"/>
    </source>
</evidence>
<dbReference type="eggNOG" id="COG0728">
    <property type="taxonomic scope" value="Bacteria"/>
</dbReference>
<dbReference type="PANTHER" id="PTHR47019:SF1">
    <property type="entry name" value="LIPID II FLIPPASE MURJ"/>
    <property type="match status" value="1"/>
</dbReference>
<keyword evidence="6 8" id="KW-1133">Transmembrane helix</keyword>
<organism evidence="9 10">
    <name type="scientific">Allocoleopsis franciscana PCC 7113</name>
    <dbReference type="NCBI Taxonomy" id="1173027"/>
    <lineage>
        <taxon>Bacteria</taxon>
        <taxon>Bacillati</taxon>
        <taxon>Cyanobacteriota</taxon>
        <taxon>Cyanophyceae</taxon>
        <taxon>Coleofasciculales</taxon>
        <taxon>Coleofasciculaceae</taxon>
        <taxon>Allocoleopsis</taxon>
        <taxon>Allocoleopsis franciscana</taxon>
    </lineage>
</organism>
<protein>
    <submittedName>
        <fullName evidence="9">Putative membrane protein, putative virulence factor</fullName>
    </submittedName>
</protein>
<dbReference type="STRING" id="1173027.Mic7113_5262"/>
<dbReference type="KEGG" id="mic:Mic7113_5262"/>
<evidence type="ECO:0000313" key="9">
    <source>
        <dbReference type="EMBL" id="AFZ20911.1"/>
    </source>
</evidence>
<reference evidence="9 10" key="1">
    <citation type="submission" date="2012-06" db="EMBL/GenBank/DDBJ databases">
        <title>Finished chromosome of genome of Microcoleus sp. PCC 7113.</title>
        <authorList>
            <consortium name="US DOE Joint Genome Institute"/>
            <person name="Gugger M."/>
            <person name="Coursin T."/>
            <person name="Rippka R."/>
            <person name="Tandeau De Marsac N."/>
            <person name="Huntemann M."/>
            <person name="Wei C.-L."/>
            <person name="Han J."/>
            <person name="Detter J.C."/>
            <person name="Han C."/>
            <person name="Tapia R."/>
            <person name="Chen A."/>
            <person name="Kyrpides N."/>
            <person name="Mavromatis K."/>
            <person name="Markowitz V."/>
            <person name="Szeto E."/>
            <person name="Ivanova N."/>
            <person name="Pagani I."/>
            <person name="Pati A."/>
            <person name="Goodwin L."/>
            <person name="Nordberg H.P."/>
            <person name="Cantor M.N."/>
            <person name="Hua S.X."/>
            <person name="Woyke T."/>
            <person name="Kerfeld C.A."/>
        </authorList>
    </citation>
    <scope>NUCLEOTIDE SEQUENCE [LARGE SCALE GENOMIC DNA]</scope>
    <source>
        <strain evidence="9 10">PCC 7113</strain>
    </source>
</reference>
<dbReference type="GO" id="GO:0034204">
    <property type="term" value="P:lipid translocation"/>
    <property type="evidence" value="ECO:0007669"/>
    <property type="project" value="TreeGrafter"/>
</dbReference>
<dbReference type="PRINTS" id="PR01806">
    <property type="entry name" value="VIRFACTRMVIN"/>
</dbReference>
<feature type="transmembrane region" description="Helical" evidence="8">
    <location>
        <begin position="151"/>
        <end position="171"/>
    </location>
</feature>